<dbReference type="PROSITE" id="PS50882">
    <property type="entry name" value="YTH"/>
    <property type="match status" value="1"/>
</dbReference>
<dbReference type="PANTHER" id="PTHR12357">
    <property type="entry name" value="YTH YT521-B HOMOLOGY DOMAIN-CONTAINING"/>
    <property type="match status" value="1"/>
</dbReference>
<dbReference type="OMA" id="HFCGIAR"/>
<reference evidence="5 7" key="2">
    <citation type="journal article" date="2013" name="Nature">
        <title>Insights into bilaterian evolution from three spiralian genomes.</title>
        <authorList>
            <person name="Simakov O."/>
            <person name="Marletaz F."/>
            <person name="Cho S.J."/>
            <person name="Edsinger-Gonzales E."/>
            <person name="Havlak P."/>
            <person name="Hellsten U."/>
            <person name="Kuo D.H."/>
            <person name="Larsson T."/>
            <person name="Lv J."/>
            <person name="Arendt D."/>
            <person name="Savage R."/>
            <person name="Osoegawa K."/>
            <person name="de Jong P."/>
            <person name="Grimwood J."/>
            <person name="Chapman J.A."/>
            <person name="Shapiro H."/>
            <person name="Aerts A."/>
            <person name="Otillar R.P."/>
            <person name="Terry A.Y."/>
            <person name="Boore J.L."/>
            <person name="Grigoriev I.V."/>
            <person name="Lindberg D.R."/>
            <person name="Seaver E.C."/>
            <person name="Weisblat D.A."/>
            <person name="Putnam N.H."/>
            <person name="Rokhsar D.S."/>
        </authorList>
    </citation>
    <scope>NUCLEOTIDE SEQUENCE</scope>
</reference>
<dbReference type="Proteomes" id="UP000015101">
    <property type="component" value="Unassembled WGS sequence"/>
</dbReference>
<name>T1EKP6_HELRO</name>
<keyword evidence="2" id="KW-0963">Cytoplasm</keyword>
<dbReference type="GO" id="GO:0003729">
    <property type="term" value="F:mRNA binding"/>
    <property type="evidence" value="ECO:0000318"/>
    <property type="project" value="GO_Central"/>
</dbReference>
<evidence type="ECO:0000256" key="2">
    <source>
        <dbReference type="ARBA" id="ARBA00022490"/>
    </source>
</evidence>
<accession>T1EKP6</accession>
<dbReference type="Pfam" id="PF04146">
    <property type="entry name" value="YTH"/>
    <property type="match status" value="1"/>
</dbReference>
<dbReference type="CTD" id="20197146"/>
<proteinExistence type="predicted"/>
<dbReference type="CDD" id="cd21134">
    <property type="entry name" value="YTH"/>
    <property type="match status" value="1"/>
</dbReference>
<dbReference type="HOGENOM" id="CLU_089812_1_0_1"/>
<keyword evidence="3" id="KW-0694">RNA-binding</keyword>
<reference evidence="6" key="3">
    <citation type="submission" date="2015-06" db="UniProtKB">
        <authorList>
            <consortium name="EnsemblMetazoa"/>
        </authorList>
    </citation>
    <scope>IDENTIFICATION</scope>
</reference>
<dbReference type="AlphaFoldDB" id="T1EKP6"/>
<dbReference type="GO" id="GO:1990247">
    <property type="term" value="F:N6-methyladenosine-containing RNA reader activity"/>
    <property type="evidence" value="ECO:0000318"/>
    <property type="project" value="GO_Central"/>
</dbReference>
<evidence type="ECO:0000313" key="7">
    <source>
        <dbReference type="Proteomes" id="UP000015101"/>
    </source>
</evidence>
<dbReference type="KEGG" id="hro:HELRODRAFT_152141"/>
<evidence type="ECO:0000313" key="6">
    <source>
        <dbReference type="EnsemblMetazoa" id="HelroP152141"/>
    </source>
</evidence>
<dbReference type="RefSeq" id="XP_009015615.1">
    <property type="nucleotide sequence ID" value="XM_009017367.1"/>
</dbReference>
<reference evidence="7" key="1">
    <citation type="submission" date="2012-12" db="EMBL/GenBank/DDBJ databases">
        <authorList>
            <person name="Hellsten U."/>
            <person name="Grimwood J."/>
            <person name="Chapman J.A."/>
            <person name="Shapiro H."/>
            <person name="Aerts A."/>
            <person name="Otillar R.P."/>
            <person name="Terry A.Y."/>
            <person name="Boore J.L."/>
            <person name="Simakov O."/>
            <person name="Marletaz F."/>
            <person name="Cho S.-J."/>
            <person name="Edsinger-Gonzales E."/>
            <person name="Havlak P."/>
            <person name="Kuo D.-H."/>
            <person name="Larsson T."/>
            <person name="Lv J."/>
            <person name="Arendt D."/>
            <person name="Savage R."/>
            <person name="Osoegawa K."/>
            <person name="de Jong P."/>
            <person name="Lindberg D.R."/>
            <person name="Seaver E.C."/>
            <person name="Weisblat D.A."/>
            <person name="Putnam N.H."/>
            <person name="Grigoriev I.V."/>
            <person name="Rokhsar D.S."/>
        </authorList>
    </citation>
    <scope>NUCLEOTIDE SEQUENCE</scope>
</reference>
<evidence type="ECO:0000256" key="3">
    <source>
        <dbReference type="ARBA" id="ARBA00022884"/>
    </source>
</evidence>
<keyword evidence="7" id="KW-1185">Reference proteome</keyword>
<dbReference type="InParanoid" id="T1EKP6"/>
<feature type="domain" description="YTH" evidence="4">
    <location>
        <begin position="1"/>
        <end position="134"/>
    </location>
</feature>
<comment type="subcellular location">
    <subcellularLocation>
        <location evidence="1">Cytoplasm</location>
    </subcellularLocation>
</comment>
<protein>
    <recommendedName>
        <fullName evidence="4">YTH domain-containing protein</fullName>
    </recommendedName>
</protein>
<dbReference type="EnsemblMetazoa" id="HelroT152141">
    <property type="protein sequence ID" value="HelroP152141"/>
    <property type="gene ID" value="HelroG152141"/>
</dbReference>
<dbReference type="PANTHER" id="PTHR12357:SF89">
    <property type="entry name" value="YTH DOMAIN-CONTAINING FAMILY PROTEIN"/>
    <property type="match status" value="1"/>
</dbReference>
<dbReference type="STRING" id="6412.T1EKP6"/>
<dbReference type="Gene3D" id="3.10.590.10">
    <property type="entry name" value="ph1033 like domains"/>
    <property type="match status" value="1"/>
</dbReference>
<dbReference type="EMBL" id="AMQM01000594">
    <property type="status" value="NOT_ANNOTATED_CDS"/>
    <property type="molecule type" value="Genomic_DNA"/>
</dbReference>
<dbReference type="GO" id="GO:0005737">
    <property type="term" value="C:cytoplasm"/>
    <property type="evidence" value="ECO:0000318"/>
    <property type="project" value="GO_Central"/>
</dbReference>
<dbReference type="FunFam" id="3.10.590.10:FF:000001">
    <property type="entry name" value="YTH domain family 1, isoform CRA_a"/>
    <property type="match status" value="1"/>
</dbReference>
<dbReference type="InterPro" id="IPR007275">
    <property type="entry name" value="YTH_domain"/>
</dbReference>
<evidence type="ECO:0000256" key="1">
    <source>
        <dbReference type="ARBA" id="ARBA00004496"/>
    </source>
</evidence>
<evidence type="ECO:0000313" key="5">
    <source>
        <dbReference type="EMBL" id="ESO06247.1"/>
    </source>
</evidence>
<dbReference type="eggNOG" id="KOG1901">
    <property type="taxonomic scope" value="Eukaryota"/>
</dbReference>
<dbReference type="EMBL" id="KB096324">
    <property type="protein sequence ID" value="ESO06247.1"/>
    <property type="molecule type" value="Genomic_DNA"/>
</dbReference>
<dbReference type="InterPro" id="IPR045168">
    <property type="entry name" value="YTH_prot"/>
</dbReference>
<evidence type="ECO:0000259" key="4">
    <source>
        <dbReference type="PROSITE" id="PS50882"/>
    </source>
</evidence>
<dbReference type="GO" id="GO:0061157">
    <property type="term" value="P:mRNA destabilization"/>
    <property type="evidence" value="ECO:0000318"/>
    <property type="project" value="GO_Central"/>
</dbReference>
<organism evidence="6 7">
    <name type="scientific">Helobdella robusta</name>
    <name type="common">Californian leech</name>
    <dbReference type="NCBI Taxonomy" id="6412"/>
    <lineage>
        <taxon>Eukaryota</taxon>
        <taxon>Metazoa</taxon>
        <taxon>Spiralia</taxon>
        <taxon>Lophotrochozoa</taxon>
        <taxon>Annelida</taxon>
        <taxon>Clitellata</taxon>
        <taxon>Hirudinea</taxon>
        <taxon>Rhynchobdellida</taxon>
        <taxon>Glossiphoniidae</taxon>
        <taxon>Helobdella</taxon>
    </lineage>
</organism>
<gene>
    <name evidence="6" type="primary">20197146</name>
    <name evidence="5" type="ORF">HELRODRAFT_152141</name>
</gene>
<dbReference type="GeneID" id="20197146"/>
<sequence>RFFVIKSFSEDDIHRSIKYSIWCSTEYGNKRLDAAYREREGKGQVFLYFSVNGSGHFCGVAQMTSPIDYSSSSEVWAQNKWKGQFTVKWIYVKDVPNSQLRHIKLENNENKPVTNSRDTQEVPYEKGKQVLRIIHQYRHTTSIFDDFYHYEKQQEDAQ</sequence>
<dbReference type="OrthoDB" id="306690at2759"/>